<gene>
    <name evidence="2" type="ORF">HK105_202669</name>
</gene>
<feature type="region of interest" description="Disordered" evidence="1">
    <location>
        <begin position="119"/>
        <end position="178"/>
    </location>
</feature>
<reference evidence="2 3" key="1">
    <citation type="submission" date="2023-09" db="EMBL/GenBank/DDBJ databases">
        <title>Pangenome analysis of Batrachochytrium dendrobatidis and related Chytrids.</title>
        <authorList>
            <person name="Yacoub M.N."/>
            <person name="Stajich J.E."/>
            <person name="James T.Y."/>
        </authorList>
    </citation>
    <scope>NUCLEOTIDE SEQUENCE [LARGE SCALE GENOMIC DNA]</scope>
    <source>
        <strain evidence="2 3">JEL0888</strain>
    </source>
</reference>
<evidence type="ECO:0000313" key="2">
    <source>
        <dbReference type="EMBL" id="KAL2917796.1"/>
    </source>
</evidence>
<sequence>MPLVAQAAEPQTYGMVSGFVSSETAPASKEAVLSVDPVPKPSTTSLGTLPPAFRPLEPSSASGYLSSLLGADDLMFPPAVGTKSGATPFELSNISALFASSPTILDSLSMSSSSLCEAKPRISVPKSHKQEQQPSSRMDLQQGQHAISDAAKRHSRKRMRLASISSSNATNERSLGSAHQPATRLYSAADRAGLPDPVLNLKFLYLFLDFSARHPDNELAQFGGLSLDKPVPLADIASVPIMRFPSLPGYFECWWRTSSFYMLRVALDVGLMQTGDFRNISHFETKMSGCIECTTTVYSFGRRILETRERRTPLRSRGQAFLYQFDLVQQFFTSFFNGSQMLDNAEEARLSIENLSILQVFEGTDAGRPVLACIAFEFLCGTGDVEAARLVKFGDVAPAAE</sequence>
<dbReference type="Gene3D" id="2.70.50.80">
    <property type="match status" value="1"/>
</dbReference>
<protein>
    <submittedName>
        <fullName evidence="2">Uncharacterized protein</fullName>
    </submittedName>
</protein>
<keyword evidence="3" id="KW-1185">Reference proteome</keyword>
<proteinExistence type="predicted"/>
<feature type="compositionally biased region" description="Polar residues" evidence="1">
    <location>
        <begin position="132"/>
        <end position="145"/>
    </location>
</feature>
<feature type="compositionally biased region" description="Polar residues" evidence="1">
    <location>
        <begin position="163"/>
        <end position="174"/>
    </location>
</feature>
<name>A0ABR4NE59_9FUNG</name>
<dbReference type="Proteomes" id="UP001527925">
    <property type="component" value="Unassembled WGS sequence"/>
</dbReference>
<comment type="caution">
    <text evidence="2">The sequence shown here is derived from an EMBL/GenBank/DDBJ whole genome shotgun (WGS) entry which is preliminary data.</text>
</comment>
<dbReference type="EMBL" id="JADGIZ020000009">
    <property type="protein sequence ID" value="KAL2917796.1"/>
    <property type="molecule type" value="Genomic_DNA"/>
</dbReference>
<accession>A0ABR4NE59</accession>
<organism evidence="2 3">
    <name type="scientific">Polyrhizophydium stewartii</name>
    <dbReference type="NCBI Taxonomy" id="2732419"/>
    <lineage>
        <taxon>Eukaryota</taxon>
        <taxon>Fungi</taxon>
        <taxon>Fungi incertae sedis</taxon>
        <taxon>Chytridiomycota</taxon>
        <taxon>Chytridiomycota incertae sedis</taxon>
        <taxon>Chytridiomycetes</taxon>
        <taxon>Rhizophydiales</taxon>
        <taxon>Rhizophydiales incertae sedis</taxon>
        <taxon>Polyrhizophydium</taxon>
    </lineage>
</organism>
<evidence type="ECO:0000313" key="3">
    <source>
        <dbReference type="Proteomes" id="UP001527925"/>
    </source>
</evidence>
<evidence type="ECO:0000256" key="1">
    <source>
        <dbReference type="SAM" id="MobiDB-lite"/>
    </source>
</evidence>